<evidence type="ECO:0000313" key="3">
    <source>
        <dbReference type="Proteomes" id="UP000250266"/>
    </source>
</evidence>
<organism evidence="2 3">
    <name type="scientific">Lepidopterella palustris CBS 459.81</name>
    <dbReference type="NCBI Taxonomy" id="1314670"/>
    <lineage>
        <taxon>Eukaryota</taxon>
        <taxon>Fungi</taxon>
        <taxon>Dikarya</taxon>
        <taxon>Ascomycota</taxon>
        <taxon>Pezizomycotina</taxon>
        <taxon>Dothideomycetes</taxon>
        <taxon>Pleosporomycetidae</taxon>
        <taxon>Mytilinidiales</taxon>
        <taxon>Argynnaceae</taxon>
        <taxon>Lepidopterella</taxon>
    </lineage>
</organism>
<dbReference type="OrthoDB" id="2958217at2759"/>
<dbReference type="Pfam" id="PF06985">
    <property type="entry name" value="HET"/>
    <property type="match status" value="1"/>
</dbReference>
<proteinExistence type="predicted"/>
<sequence length="50" mass="5648">IIAKRRHGISWYGLNQSCKDAISVTRQLGFNFLWINPLCIVQDDAGGWGK</sequence>
<protein>
    <recommendedName>
        <fullName evidence="1">Heterokaryon incompatibility domain-containing protein</fullName>
    </recommendedName>
</protein>
<evidence type="ECO:0000259" key="1">
    <source>
        <dbReference type="Pfam" id="PF06985"/>
    </source>
</evidence>
<dbReference type="Proteomes" id="UP000250266">
    <property type="component" value="Unassembled WGS sequence"/>
</dbReference>
<dbReference type="EMBL" id="KV745085">
    <property type="protein sequence ID" value="OCK78031.1"/>
    <property type="molecule type" value="Genomic_DNA"/>
</dbReference>
<gene>
    <name evidence="2" type="ORF">K432DRAFT_302884</name>
</gene>
<accession>A0A8E2E5Z8</accession>
<feature type="domain" description="Heterokaryon incompatibility" evidence="1">
    <location>
        <begin position="9"/>
        <end position="48"/>
    </location>
</feature>
<keyword evidence="3" id="KW-1185">Reference proteome</keyword>
<evidence type="ECO:0000313" key="2">
    <source>
        <dbReference type="EMBL" id="OCK78031.1"/>
    </source>
</evidence>
<feature type="non-terminal residue" evidence="2">
    <location>
        <position position="1"/>
    </location>
</feature>
<dbReference type="InterPro" id="IPR010730">
    <property type="entry name" value="HET"/>
</dbReference>
<reference evidence="2 3" key="1">
    <citation type="journal article" date="2016" name="Nat. Commun.">
        <title>Ectomycorrhizal ecology is imprinted in the genome of the dominant symbiotic fungus Cenococcum geophilum.</title>
        <authorList>
            <consortium name="DOE Joint Genome Institute"/>
            <person name="Peter M."/>
            <person name="Kohler A."/>
            <person name="Ohm R.A."/>
            <person name="Kuo A."/>
            <person name="Krutzmann J."/>
            <person name="Morin E."/>
            <person name="Arend M."/>
            <person name="Barry K.W."/>
            <person name="Binder M."/>
            <person name="Choi C."/>
            <person name="Clum A."/>
            <person name="Copeland A."/>
            <person name="Grisel N."/>
            <person name="Haridas S."/>
            <person name="Kipfer T."/>
            <person name="LaButti K."/>
            <person name="Lindquist E."/>
            <person name="Lipzen A."/>
            <person name="Maire R."/>
            <person name="Meier B."/>
            <person name="Mihaltcheva S."/>
            <person name="Molinier V."/>
            <person name="Murat C."/>
            <person name="Poggeler S."/>
            <person name="Quandt C.A."/>
            <person name="Sperisen C."/>
            <person name="Tritt A."/>
            <person name="Tisserant E."/>
            <person name="Crous P.W."/>
            <person name="Henrissat B."/>
            <person name="Nehls U."/>
            <person name="Egli S."/>
            <person name="Spatafora J.W."/>
            <person name="Grigoriev I.V."/>
            <person name="Martin F.M."/>
        </authorList>
    </citation>
    <scope>NUCLEOTIDE SEQUENCE [LARGE SCALE GENOMIC DNA]</scope>
    <source>
        <strain evidence="2 3">CBS 459.81</strain>
    </source>
</reference>
<dbReference type="AlphaFoldDB" id="A0A8E2E5Z8"/>
<name>A0A8E2E5Z8_9PEZI</name>